<dbReference type="InParanoid" id="A0A517SGK1"/>
<dbReference type="PANTHER" id="PTHR43037:SF1">
    <property type="entry name" value="BLL1128 PROTEIN"/>
    <property type="match status" value="1"/>
</dbReference>
<feature type="signal peptide" evidence="2">
    <location>
        <begin position="1"/>
        <end position="25"/>
    </location>
</feature>
<dbReference type="GO" id="GO:0016787">
    <property type="term" value="F:hydrolase activity"/>
    <property type="evidence" value="ECO:0007669"/>
    <property type="project" value="UniProtKB-KW"/>
</dbReference>
<dbReference type="EMBL" id="CP036271">
    <property type="protein sequence ID" value="QDT55254.1"/>
    <property type="molecule type" value="Genomic_DNA"/>
</dbReference>
<evidence type="ECO:0000256" key="2">
    <source>
        <dbReference type="SAM" id="SignalP"/>
    </source>
</evidence>
<reference evidence="3 4" key="1">
    <citation type="submission" date="2019-02" db="EMBL/GenBank/DDBJ databases">
        <title>Deep-cultivation of Planctomycetes and their phenomic and genomic characterization uncovers novel biology.</title>
        <authorList>
            <person name="Wiegand S."/>
            <person name="Jogler M."/>
            <person name="Boedeker C."/>
            <person name="Pinto D."/>
            <person name="Vollmers J."/>
            <person name="Rivas-Marin E."/>
            <person name="Kohn T."/>
            <person name="Peeters S.H."/>
            <person name="Heuer A."/>
            <person name="Rast P."/>
            <person name="Oberbeckmann S."/>
            <person name="Bunk B."/>
            <person name="Jeske O."/>
            <person name="Meyerdierks A."/>
            <person name="Storesund J.E."/>
            <person name="Kallscheuer N."/>
            <person name="Luecker S."/>
            <person name="Lage O.M."/>
            <person name="Pohl T."/>
            <person name="Merkel B.J."/>
            <person name="Hornburger P."/>
            <person name="Mueller R.-W."/>
            <person name="Bruemmer F."/>
            <person name="Labrenz M."/>
            <person name="Spormann A.M."/>
            <person name="Op den Camp H."/>
            <person name="Overmann J."/>
            <person name="Amann R."/>
            <person name="Jetten M.S.M."/>
            <person name="Mascher T."/>
            <person name="Medema M.H."/>
            <person name="Devos D.P."/>
            <person name="Kaster A.-K."/>
            <person name="Ovreas L."/>
            <person name="Rohde M."/>
            <person name="Galperin M.Y."/>
            <person name="Jogler C."/>
        </authorList>
    </citation>
    <scope>NUCLEOTIDE SEQUENCE [LARGE SCALE GENOMIC DNA]</scope>
    <source>
        <strain evidence="3 4">Pan44</strain>
    </source>
</reference>
<protein>
    <submittedName>
        <fullName evidence="3">Alpha/beta hydrolase family protein</fullName>
    </submittedName>
</protein>
<gene>
    <name evidence="3" type="ORF">Pan44_32970</name>
</gene>
<dbReference type="KEGG" id="ccos:Pan44_32970"/>
<evidence type="ECO:0000256" key="1">
    <source>
        <dbReference type="ARBA" id="ARBA00022729"/>
    </source>
</evidence>
<dbReference type="Proteomes" id="UP000315700">
    <property type="component" value="Chromosome"/>
</dbReference>
<dbReference type="InterPro" id="IPR050955">
    <property type="entry name" value="Plant_Biomass_Hydrol_Est"/>
</dbReference>
<evidence type="ECO:0000313" key="4">
    <source>
        <dbReference type="Proteomes" id="UP000315700"/>
    </source>
</evidence>
<proteinExistence type="predicted"/>
<dbReference type="AlphaFoldDB" id="A0A517SGK1"/>
<dbReference type="RefSeq" id="WP_145031026.1">
    <property type="nucleotide sequence ID" value="NZ_CP036271.1"/>
</dbReference>
<dbReference type="PANTHER" id="PTHR43037">
    <property type="entry name" value="UNNAMED PRODUCT-RELATED"/>
    <property type="match status" value="1"/>
</dbReference>
<keyword evidence="4" id="KW-1185">Reference proteome</keyword>
<evidence type="ECO:0000313" key="3">
    <source>
        <dbReference type="EMBL" id="QDT55254.1"/>
    </source>
</evidence>
<sequence length="778" mass="83880" precursor="true">MSCRALFLLLSAILFAGIAPTVVRADETPANAVRAAEFRDEVLTDQQGDHRYVVFLPPGYDPSRRWPVILSLHGAGERGHDGRRQLAVGMGAIVELHPDQFPAVIVFPQVEETDERILTAWSPQNPDGRRALQMLADVEHRYSIDASRRILAGWSMGGFGVWQVAAGSEPGFWSAALSVSGGATAETASKLPAGLPLWAIHGADDRIVNPARMVQAVSAAAKSGRTVASTLVNGEGHDVWQVVFGRDEVRRWMLDPASVNPQSLDWSSKSLAGIRQQNRLPERDFRASAVIARAVAIRIGNSAFEELAHGIPQAIPRERLQGQVADIEQSITYGGATIRAGIRDITWTADLAEAQVAAVEAERLVIRVGLKNLTLHCGSGDLAGGEYEASCGPFDVVLGRRRPVWVEVSTRPRVQGGEILLTQRDIRFTIPDDNWYVTEPGWARASGPGLTPDLVKVGVVGGMYRAKARVESAVRELIPPLIERIEERLVQVPPDSLASLLWPLPTAPPRIRLIPEGIRTDSRGVSVTVGLAVEGPSTAESVAAFPTATPIVEGESQGVIVGIAPRILSSVAEVFADDPQARLDLRDAPDSALTRLGDESLLRRAAPGLAEGADDFELRTVLSLPRPFTLAPADAQGDSPTRLSLRLHAPSVLLEISRRPRDRSAAWQKCVECTLSLDQNLSVELNGDTSGRTVTMNWDANPVLHGHAKFAEGFSPSDASLNGDVLVDAFASAWREWTGNAGTTSPVDDLAVGPARLRLNAIPVRGGRIWLEFEPASR</sequence>
<accession>A0A517SGK1</accession>
<keyword evidence="3" id="KW-0378">Hydrolase</keyword>
<dbReference type="OrthoDB" id="9764953at2"/>
<dbReference type="Gene3D" id="3.40.50.1820">
    <property type="entry name" value="alpha/beta hydrolase"/>
    <property type="match status" value="1"/>
</dbReference>
<dbReference type="SUPFAM" id="SSF53474">
    <property type="entry name" value="alpha/beta-Hydrolases"/>
    <property type="match status" value="1"/>
</dbReference>
<feature type="chain" id="PRO_5021713661" evidence="2">
    <location>
        <begin position="26"/>
        <end position="778"/>
    </location>
</feature>
<keyword evidence="1 2" id="KW-0732">Signal</keyword>
<organism evidence="3 4">
    <name type="scientific">Caulifigura coniformis</name>
    <dbReference type="NCBI Taxonomy" id="2527983"/>
    <lineage>
        <taxon>Bacteria</taxon>
        <taxon>Pseudomonadati</taxon>
        <taxon>Planctomycetota</taxon>
        <taxon>Planctomycetia</taxon>
        <taxon>Planctomycetales</taxon>
        <taxon>Planctomycetaceae</taxon>
        <taxon>Caulifigura</taxon>
    </lineage>
</organism>
<name>A0A517SGK1_9PLAN</name>
<dbReference type="InterPro" id="IPR029058">
    <property type="entry name" value="AB_hydrolase_fold"/>
</dbReference>